<name>A0A8C6CLL5_MOSMO</name>
<sequence length="107" mass="11789">MVSDLLCRAETLTEQVMRAQGPSEVSVVCSMASGGGVSTDNEKATGLERESMLAADKGLEPYIIQPTTCRIVAEMSYPAPRVRAVAERSCTTFRRRWLLGHRRAERS</sequence>
<evidence type="ECO:0000313" key="1">
    <source>
        <dbReference type="Ensembl" id="ENSMMSP00000002022.1"/>
    </source>
</evidence>
<reference evidence="1" key="1">
    <citation type="submission" date="2025-08" db="UniProtKB">
        <authorList>
            <consortium name="Ensembl"/>
        </authorList>
    </citation>
    <scope>IDENTIFICATION</scope>
</reference>
<dbReference type="GO" id="GO:0005740">
    <property type="term" value="C:mitochondrial envelope"/>
    <property type="evidence" value="ECO:0007669"/>
    <property type="project" value="InterPro"/>
</dbReference>
<dbReference type="Pfam" id="PF01215">
    <property type="entry name" value="COX5B"/>
    <property type="match status" value="1"/>
</dbReference>
<dbReference type="AlphaFoldDB" id="A0A8C6CLL5"/>
<reference evidence="1" key="2">
    <citation type="submission" date="2025-09" db="UniProtKB">
        <authorList>
            <consortium name="Ensembl"/>
        </authorList>
    </citation>
    <scope>IDENTIFICATION</scope>
</reference>
<keyword evidence="2" id="KW-1185">Reference proteome</keyword>
<dbReference type="Ensembl" id="ENSMMST00000002221.1">
    <property type="protein sequence ID" value="ENSMMSP00000002022.1"/>
    <property type="gene ID" value="ENSMMSG00000001614.1"/>
</dbReference>
<accession>A0A8C6CLL5</accession>
<dbReference type="InterPro" id="IPR002124">
    <property type="entry name" value="Cyt_c_oxidase_su5b"/>
</dbReference>
<organism evidence="1 2">
    <name type="scientific">Moschus moschiferus</name>
    <name type="common">Siberian musk deer</name>
    <name type="synonym">Moschus sibiricus</name>
    <dbReference type="NCBI Taxonomy" id="68415"/>
    <lineage>
        <taxon>Eukaryota</taxon>
        <taxon>Metazoa</taxon>
        <taxon>Chordata</taxon>
        <taxon>Craniata</taxon>
        <taxon>Vertebrata</taxon>
        <taxon>Euteleostomi</taxon>
        <taxon>Mammalia</taxon>
        <taxon>Eutheria</taxon>
        <taxon>Laurasiatheria</taxon>
        <taxon>Artiodactyla</taxon>
        <taxon>Ruminantia</taxon>
        <taxon>Pecora</taxon>
        <taxon>Moschidae</taxon>
        <taxon>Moschus</taxon>
    </lineage>
</organism>
<dbReference type="GO" id="GO:0006123">
    <property type="term" value="P:mitochondrial electron transport, cytochrome c to oxygen"/>
    <property type="evidence" value="ECO:0007669"/>
    <property type="project" value="InterPro"/>
</dbReference>
<dbReference type="GeneTree" id="ENSGT00950000185884"/>
<proteinExistence type="predicted"/>
<dbReference type="Proteomes" id="UP000694544">
    <property type="component" value="Unplaced"/>
</dbReference>
<protein>
    <submittedName>
        <fullName evidence="1">Uncharacterized protein</fullName>
    </submittedName>
</protein>
<evidence type="ECO:0000313" key="2">
    <source>
        <dbReference type="Proteomes" id="UP000694544"/>
    </source>
</evidence>